<gene>
    <name evidence="1" type="ORF">WR25_15553</name>
</gene>
<dbReference type="EMBL" id="LIAE01010187">
    <property type="protein sequence ID" value="PAV65876.1"/>
    <property type="molecule type" value="Genomic_DNA"/>
</dbReference>
<sequence length="156" mass="17680">MEATMEKPVISLERRNLAELEVIERLAVAMGGEAFEADVRRLSDLHTVDSDSAIQAINRLTHPSLIGMSDTPFQIFQRLSDDLIIRAPALLQRPSFRYRNGDNTAVPYELWLAIVRHAREYFDPAGLDADFLAARQREGLSNREAFDALIASKRRK</sequence>
<dbReference type="Proteomes" id="UP000218231">
    <property type="component" value="Unassembled WGS sequence"/>
</dbReference>
<proteinExistence type="predicted"/>
<comment type="caution">
    <text evidence="1">The sequence shown here is derived from an EMBL/GenBank/DDBJ whole genome shotgun (WGS) entry which is preliminary data.</text>
</comment>
<accession>A0A2A2JVT7</accession>
<evidence type="ECO:0000313" key="2">
    <source>
        <dbReference type="Proteomes" id="UP000218231"/>
    </source>
</evidence>
<name>A0A2A2JVT7_9BILA</name>
<evidence type="ECO:0000313" key="1">
    <source>
        <dbReference type="EMBL" id="PAV65876.1"/>
    </source>
</evidence>
<reference evidence="1 2" key="1">
    <citation type="journal article" date="2017" name="Curr. Biol.">
        <title>Genome architecture and evolution of a unichromosomal asexual nematode.</title>
        <authorList>
            <person name="Fradin H."/>
            <person name="Zegar C."/>
            <person name="Gutwein M."/>
            <person name="Lucas J."/>
            <person name="Kovtun M."/>
            <person name="Corcoran D."/>
            <person name="Baugh L.R."/>
            <person name="Kiontke K."/>
            <person name="Gunsalus K."/>
            <person name="Fitch D.H."/>
            <person name="Piano F."/>
        </authorList>
    </citation>
    <scope>NUCLEOTIDE SEQUENCE [LARGE SCALE GENOMIC DNA]</scope>
    <source>
        <strain evidence="1">PF1309</strain>
    </source>
</reference>
<keyword evidence="2" id="KW-1185">Reference proteome</keyword>
<organism evidence="1 2">
    <name type="scientific">Diploscapter pachys</name>
    <dbReference type="NCBI Taxonomy" id="2018661"/>
    <lineage>
        <taxon>Eukaryota</taxon>
        <taxon>Metazoa</taxon>
        <taxon>Ecdysozoa</taxon>
        <taxon>Nematoda</taxon>
        <taxon>Chromadorea</taxon>
        <taxon>Rhabditida</taxon>
        <taxon>Rhabditina</taxon>
        <taxon>Rhabditomorpha</taxon>
        <taxon>Rhabditoidea</taxon>
        <taxon>Rhabditidae</taxon>
        <taxon>Diploscapter</taxon>
    </lineage>
</organism>
<protein>
    <submittedName>
        <fullName evidence="1">Uncharacterized protein</fullName>
    </submittedName>
</protein>
<dbReference type="AlphaFoldDB" id="A0A2A2JVT7"/>